<dbReference type="Pfam" id="PF01985">
    <property type="entry name" value="CRS1_YhbY"/>
    <property type="match status" value="1"/>
</dbReference>
<keyword evidence="5" id="KW-1185">Reference proteome</keyword>
<proteinExistence type="predicted"/>
<accession>F3KYZ6</accession>
<dbReference type="InterPro" id="IPR017924">
    <property type="entry name" value="RNA-binding_YhbY"/>
</dbReference>
<sequence>MKNIEKRQYRAIGHKLKPIVTVGGSGLSETVIAEVDRALNDHELIKIKCAGMDRDSKAEIISDLCGELNAEAVQVIGNTALLLRRSKKPNPKLSNLIRAALA</sequence>
<evidence type="ECO:0000259" key="3">
    <source>
        <dbReference type="PROSITE" id="PS51295"/>
    </source>
</evidence>
<evidence type="ECO:0000313" key="4">
    <source>
        <dbReference type="EMBL" id="EGG30713.1"/>
    </source>
</evidence>
<dbReference type="NCBIfam" id="TIGR00253">
    <property type="entry name" value="RNA_bind_YhbY"/>
    <property type="match status" value="1"/>
</dbReference>
<dbReference type="PROSITE" id="PS51295">
    <property type="entry name" value="CRM"/>
    <property type="match status" value="1"/>
</dbReference>
<dbReference type="InterPro" id="IPR051925">
    <property type="entry name" value="RNA-binding_domain"/>
</dbReference>
<feature type="domain" description="CRM" evidence="3">
    <location>
        <begin position="1"/>
        <end position="95"/>
    </location>
</feature>
<organism evidence="4 5">
    <name type="scientific">Aequoribacter fuscus</name>
    <dbReference type="NCBI Taxonomy" id="2518989"/>
    <lineage>
        <taxon>Bacteria</taxon>
        <taxon>Pseudomonadati</taxon>
        <taxon>Pseudomonadota</taxon>
        <taxon>Gammaproteobacteria</taxon>
        <taxon>Cellvibrionales</taxon>
        <taxon>Halieaceae</taxon>
        <taxon>Aequoribacter</taxon>
    </lineage>
</organism>
<dbReference type="AlphaFoldDB" id="F3KYZ6"/>
<dbReference type="GO" id="GO:0003723">
    <property type="term" value="F:RNA binding"/>
    <property type="evidence" value="ECO:0007669"/>
    <property type="project" value="UniProtKB-UniRule"/>
</dbReference>
<evidence type="ECO:0000256" key="1">
    <source>
        <dbReference type="ARBA" id="ARBA00022884"/>
    </source>
</evidence>
<reference evidence="4 5" key="1">
    <citation type="journal article" date="2011" name="J. Bacteriol.">
        <title>Genome sequence of strain IMCC3088, a proteorhodopsin-containing marine bacterium belonging to the OM60/NOR5 clade.</title>
        <authorList>
            <person name="Jang Y."/>
            <person name="Oh H.M."/>
            <person name="Kang I."/>
            <person name="Lee K."/>
            <person name="Yang S.J."/>
            <person name="Cho J.C."/>
        </authorList>
    </citation>
    <scope>NUCLEOTIDE SEQUENCE [LARGE SCALE GENOMIC DNA]</scope>
    <source>
        <strain evidence="4 5">IMCC3088</strain>
    </source>
</reference>
<dbReference type="SUPFAM" id="SSF75471">
    <property type="entry name" value="YhbY-like"/>
    <property type="match status" value="1"/>
</dbReference>
<dbReference type="SMART" id="SM01103">
    <property type="entry name" value="CRS1_YhbY"/>
    <property type="match status" value="1"/>
</dbReference>
<name>F3KYZ6_9GAMM</name>
<keyword evidence="1 2" id="KW-0694">RNA-binding</keyword>
<dbReference type="Proteomes" id="UP000005615">
    <property type="component" value="Unassembled WGS sequence"/>
</dbReference>
<dbReference type="InterPro" id="IPR001890">
    <property type="entry name" value="RNA-binding_CRM"/>
</dbReference>
<gene>
    <name evidence="4" type="ORF">IMCC3088_2713</name>
</gene>
<dbReference type="Gene3D" id="3.30.110.60">
    <property type="entry name" value="YhbY-like"/>
    <property type="match status" value="1"/>
</dbReference>
<evidence type="ECO:0000256" key="2">
    <source>
        <dbReference type="PROSITE-ProRule" id="PRU00626"/>
    </source>
</evidence>
<dbReference type="STRING" id="2518989.IMCC3088_2713"/>
<comment type="caution">
    <text evidence="4">The sequence shown here is derived from an EMBL/GenBank/DDBJ whole genome shotgun (WGS) entry which is preliminary data.</text>
</comment>
<dbReference type="eggNOG" id="COG1534">
    <property type="taxonomic scope" value="Bacteria"/>
</dbReference>
<dbReference type="InterPro" id="IPR035920">
    <property type="entry name" value="YhbY-like_sf"/>
</dbReference>
<dbReference type="PANTHER" id="PTHR40065:SF3">
    <property type="entry name" value="RNA-BINDING PROTEIN YHBY"/>
    <property type="match status" value="1"/>
</dbReference>
<dbReference type="RefSeq" id="WP_009574629.1">
    <property type="nucleotide sequence ID" value="NZ_AEIG01000008.1"/>
</dbReference>
<dbReference type="PANTHER" id="PTHR40065">
    <property type="entry name" value="RNA-BINDING PROTEIN YHBY"/>
    <property type="match status" value="1"/>
</dbReference>
<evidence type="ECO:0000313" key="5">
    <source>
        <dbReference type="Proteomes" id="UP000005615"/>
    </source>
</evidence>
<protein>
    <submittedName>
        <fullName evidence="4">RNA binding protein</fullName>
    </submittedName>
</protein>
<dbReference type="EMBL" id="AEIG01000008">
    <property type="protein sequence ID" value="EGG30713.1"/>
    <property type="molecule type" value="Genomic_DNA"/>
</dbReference>